<dbReference type="SUPFAM" id="SSF160443">
    <property type="entry name" value="SMR domain-like"/>
    <property type="match status" value="1"/>
</dbReference>
<accession>A0A841J714</accession>
<evidence type="ECO:0000256" key="1">
    <source>
        <dbReference type="SAM" id="MobiDB-lite"/>
    </source>
</evidence>
<feature type="domain" description="Smr" evidence="2">
    <location>
        <begin position="90"/>
        <end position="179"/>
    </location>
</feature>
<name>A0A841J714_9SPHN</name>
<dbReference type="PANTHER" id="PTHR35562:SF2">
    <property type="entry name" value="DNA ENDONUCLEASE SMRA-RELATED"/>
    <property type="match status" value="1"/>
</dbReference>
<dbReference type="InterPro" id="IPR002625">
    <property type="entry name" value="Smr_dom"/>
</dbReference>
<feature type="region of interest" description="Disordered" evidence="1">
    <location>
        <begin position="36"/>
        <end position="65"/>
    </location>
</feature>
<evidence type="ECO:0000313" key="3">
    <source>
        <dbReference type="EMBL" id="MBB6124338.1"/>
    </source>
</evidence>
<evidence type="ECO:0000313" key="4">
    <source>
        <dbReference type="Proteomes" id="UP000552700"/>
    </source>
</evidence>
<protein>
    <submittedName>
        <fullName evidence="3">DNA-nicking Smr family endonuclease</fullName>
    </submittedName>
</protein>
<dbReference type="Proteomes" id="UP000552700">
    <property type="component" value="Unassembled WGS sequence"/>
</dbReference>
<dbReference type="RefSeq" id="WP_184080167.1">
    <property type="nucleotide sequence ID" value="NZ_JACIJP010000002.1"/>
</dbReference>
<comment type="caution">
    <text evidence="3">The sequence shown here is derived from an EMBL/GenBank/DDBJ whole genome shotgun (WGS) entry which is preliminary data.</text>
</comment>
<reference evidence="3 4" key="1">
    <citation type="submission" date="2020-08" db="EMBL/GenBank/DDBJ databases">
        <title>Genomic Encyclopedia of Type Strains, Phase IV (KMG-IV): sequencing the most valuable type-strain genomes for metagenomic binning, comparative biology and taxonomic classification.</title>
        <authorList>
            <person name="Goeker M."/>
        </authorList>
    </citation>
    <scope>NUCLEOTIDE SEQUENCE [LARGE SCALE GENOMIC DNA]</scope>
    <source>
        <strain evidence="3 4">DSM 102255</strain>
    </source>
</reference>
<dbReference type="PROSITE" id="PS50828">
    <property type="entry name" value="SMR"/>
    <property type="match status" value="1"/>
</dbReference>
<gene>
    <name evidence="3" type="ORF">FHS92_002067</name>
</gene>
<dbReference type="Gene3D" id="3.30.1370.110">
    <property type="match status" value="1"/>
</dbReference>
<keyword evidence="3" id="KW-0540">Nuclease</keyword>
<dbReference type="PANTHER" id="PTHR35562">
    <property type="entry name" value="DNA ENDONUCLEASE SMRA-RELATED"/>
    <property type="match status" value="1"/>
</dbReference>
<keyword evidence="4" id="KW-1185">Reference proteome</keyword>
<dbReference type="Pfam" id="PF01713">
    <property type="entry name" value="Smr"/>
    <property type="match status" value="1"/>
</dbReference>
<keyword evidence="3" id="KW-0255">Endonuclease</keyword>
<dbReference type="GO" id="GO:0004519">
    <property type="term" value="F:endonuclease activity"/>
    <property type="evidence" value="ECO:0007669"/>
    <property type="project" value="UniProtKB-KW"/>
</dbReference>
<evidence type="ECO:0000259" key="2">
    <source>
        <dbReference type="PROSITE" id="PS50828"/>
    </source>
</evidence>
<organism evidence="3 4">
    <name type="scientific">Sphingobium subterraneum</name>
    <dbReference type="NCBI Taxonomy" id="627688"/>
    <lineage>
        <taxon>Bacteria</taxon>
        <taxon>Pseudomonadati</taxon>
        <taxon>Pseudomonadota</taxon>
        <taxon>Alphaproteobacteria</taxon>
        <taxon>Sphingomonadales</taxon>
        <taxon>Sphingomonadaceae</taxon>
        <taxon>Sphingobium</taxon>
    </lineage>
</organism>
<dbReference type="AlphaFoldDB" id="A0A841J714"/>
<keyword evidence="3" id="KW-0378">Hydrolase</keyword>
<sequence length="182" mass="19655">MAGRRLSPEERDLWGRVTDSVRPLPGKRLRTIAAEPQAKTETAGPVAARTGKTQAVPEPAPRPVRRPVDYLDKSWERRISGGTLNADFTIDLHGHTLDAAHRRLSSALAGAIAHRARCLLVVTGKPRSGPVVPGERARGAIRAEIGHWLATNPHADAIASVRTAHPRHGGAGAIYIILRRNN</sequence>
<proteinExistence type="predicted"/>
<dbReference type="EMBL" id="JACIJP010000002">
    <property type="protein sequence ID" value="MBB6124338.1"/>
    <property type="molecule type" value="Genomic_DNA"/>
</dbReference>
<dbReference type="InterPro" id="IPR036063">
    <property type="entry name" value="Smr_dom_sf"/>
</dbReference>